<name>A0ABP6Y0I1_9PSEU</name>
<organism evidence="2 3">
    <name type="scientific">Amycolatopsis ultiminotia</name>
    <dbReference type="NCBI Taxonomy" id="543629"/>
    <lineage>
        <taxon>Bacteria</taxon>
        <taxon>Bacillati</taxon>
        <taxon>Actinomycetota</taxon>
        <taxon>Actinomycetes</taxon>
        <taxon>Pseudonocardiales</taxon>
        <taxon>Pseudonocardiaceae</taxon>
        <taxon>Amycolatopsis</taxon>
    </lineage>
</organism>
<keyword evidence="1" id="KW-0812">Transmembrane</keyword>
<evidence type="ECO:0000313" key="2">
    <source>
        <dbReference type="EMBL" id="GAA3575334.1"/>
    </source>
</evidence>
<keyword evidence="1" id="KW-0472">Membrane</keyword>
<comment type="caution">
    <text evidence="2">The sequence shown here is derived from an EMBL/GenBank/DDBJ whole genome shotgun (WGS) entry which is preliminary data.</text>
</comment>
<feature type="transmembrane region" description="Helical" evidence="1">
    <location>
        <begin position="12"/>
        <end position="33"/>
    </location>
</feature>
<accession>A0ABP6Y0I1</accession>
<gene>
    <name evidence="2" type="ORF">GCM10022222_69930</name>
</gene>
<dbReference type="Pfam" id="PF12028">
    <property type="entry name" value="DUF3515"/>
    <property type="match status" value="1"/>
</dbReference>
<keyword evidence="1" id="KW-1133">Transmembrane helix</keyword>
<sequence length="181" mass="18444">MADTDTGAPPKVVLVAASVLVVALAVAVAVFALTRPDTDGGAADPNGPLPLVAVPAPQADAAGCTTLLAAAPAALTSNGKQLARRPLADPAPRATAAWGADNPVVLRCGLDRPQELTRTAQLRVINGVQWLQVTEDNAATWYVVDRAVYVALTVPDSAGTGPLQLVSDLVSAKLPVSPVKF</sequence>
<evidence type="ECO:0000256" key="1">
    <source>
        <dbReference type="SAM" id="Phobius"/>
    </source>
</evidence>
<dbReference type="EMBL" id="BAAAZN010000020">
    <property type="protein sequence ID" value="GAA3575334.1"/>
    <property type="molecule type" value="Genomic_DNA"/>
</dbReference>
<dbReference type="Proteomes" id="UP001500689">
    <property type="component" value="Unassembled WGS sequence"/>
</dbReference>
<proteinExistence type="predicted"/>
<reference evidence="3" key="1">
    <citation type="journal article" date="2019" name="Int. J. Syst. Evol. Microbiol.">
        <title>The Global Catalogue of Microorganisms (GCM) 10K type strain sequencing project: providing services to taxonomists for standard genome sequencing and annotation.</title>
        <authorList>
            <consortium name="The Broad Institute Genomics Platform"/>
            <consortium name="The Broad Institute Genome Sequencing Center for Infectious Disease"/>
            <person name="Wu L."/>
            <person name="Ma J."/>
        </authorList>
    </citation>
    <scope>NUCLEOTIDE SEQUENCE [LARGE SCALE GENOMIC DNA]</scope>
    <source>
        <strain evidence="3">JCM 16898</strain>
    </source>
</reference>
<dbReference type="InterPro" id="IPR021903">
    <property type="entry name" value="DUF3515"/>
</dbReference>
<keyword evidence="3" id="KW-1185">Reference proteome</keyword>
<dbReference type="RefSeq" id="WP_344867434.1">
    <property type="nucleotide sequence ID" value="NZ_BAAAZN010000020.1"/>
</dbReference>
<evidence type="ECO:0000313" key="3">
    <source>
        <dbReference type="Proteomes" id="UP001500689"/>
    </source>
</evidence>
<protein>
    <submittedName>
        <fullName evidence="2">DUF3515 domain-containing protein</fullName>
    </submittedName>
</protein>